<dbReference type="AlphaFoldDB" id="H3G5Q2"/>
<dbReference type="InParanoid" id="H3G5Q2"/>
<reference evidence="3" key="1">
    <citation type="journal article" date="2006" name="Science">
        <title>Phytophthora genome sequences uncover evolutionary origins and mechanisms of pathogenesis.</title>
        <authorList>
            <person name="Tyler B.M."/>
            <person name="Tripathy S."/>
            <person name="Zhang X."/>
            <person name="Dehal P."/>
            <person name="Jiang R.H."/>
            <person name="Aerts A."/>
            <person name="Arredondo F.D."/>
            <person name="Baxter L."/>
            <person name="Bensasson D."/>
            <person name="Beynon J.L."/>
            <person name="Chapman J."/>
            <person name="Damasceno C.M."/>
            <person name="Dorrance A.E."/>
            <person name="Dou D."/>
            <person name="Dickerman A.W."/>
            <person name="Dubchak I.L."/>
            <person name="Garbelotto M."/>
            <person name="Gijzen M."/>
            <person name="Gordon S.G."/>
            <person name="Govers F."/>
            <person name="Grunwald N.J."/>
            <person name="Huang W."/>
            <person name="Ivors K.L."/>
            <person name="Jones R.W."/>
            <person name="Kamoun S."/>
            <person name="Krampis K."/>
            <person name="Lamour K.H."/>
            <person name="Lee M.K."/>
            <person name="McDonald W.H."/>
            <person name="Medina M."/>
            <person name="Meijer H.J."/>
            <person name="Nordberg E.K."/>
            <person name="Maclean D.J."/>
            <person name="Ospina-Giraldo M.D."/>
            <person name="Morris P.F."/>
            <person name="Phuntumart V."/>
            <person name="Putnam N.H."/>
            <person name="Rash S."/>
            <person name="Rose J.K."/>
            <person name="Sakihama Y."/>
            <person name="Salamov A.A."/>
            <person name="Savidor A."/>
            <person name="Scheuring C.F."/>
            <person name="Smith B.M."/>
            <person name="Sobral B.W."/>
            <person name="Terry A."/>
            <person name="Torto-Alalibo T.A."/>
            <person name="Win J."/>
            <person name="Xu Z."/>
            <person name="Zhang H."/>
            <person name="Grigoriev I.V."/>
            <person name="Rokhsar D.S."/>
            <person name="Boore J.L."/>
        </authorList>
    </citation>
    <scope>NUCLEOTIDE SEQUENCE [LARGE SCALE GENOMIC DNA]</scope>
    <source>
        <strain evidence="3">Pr102</strain>
    </source>
</reference>
<dbReference type="eggNOG" id="ENOG502SQNT">
    <property type="taxonomic scope" value="Eukaryota"/>
</dbReference>
<protein>
    <submittedName>
        <fullName evidence="2">Uncharacterized protein</fullName>
    </submittedName>
</protein>
<sequence length="104" mass="11675">SIRRSWLYLARRSERHGAPVLIWPALRPTARSAMNVSSVSPLRWLAMIAQPAFFAIVTASIDSVMLPIWFTFSRRALQAFSSIAFFTRVGFVTVRSSPTICTSL</sequence>
<keyword evidence="3" id="KW-1185">Reference proteome</keyword>
<proteinExistence type="predicted"/>
<organism evidence="2 3">
    <name type="scientific">Phytophthora ramorum</name>
    <name type="common">Sudden oak death agent</name>
    <dbReference type="NCBI Taxonomy" id="164328"/>
    <lineage>
        <taxon>Eukaryota</taxon>
        <taxon>Sar</taxon>
        <taxon>Stramenopiles</taxon>
        <taxon>Oomycota</taxon>
        <taxon>Peronosporomycetes</taxon>
        <taxon>Peronosporales</taxon>
        <taxon>Peronosporaceae</taxon>
        <taxon>Phytophthora</taxon>
    </lineage>
</organism>
<dbReference type="EnsemblProtists" id="Phyra42770">
    <property type="protein sequence ID" value="Phyra42770"/>
    <property type="gene ID" value="Phyra42770"/>
</dbReference>
<reference evidence="2" key="2">
    <citation type="submission" date="2015-06" db="UniProtKB">
        <authorList>
            <consortium name="EnsemblProtists"/>
        </authorList>
    </citation>
    <scope>IDENTIFICATION</scope>
    <source>
        <strain evidence="2">Pr102</strain>
    </source>
</reference>
<dbReference type="Proteomes" id="UP000005238">
    <property type="component" value="Unassembled WGS sequence"/>
</dbReference>
<evidence type="ECO:0000256" key="1">
    <source>
        <dbReference type="SAM" id="Phobius"/>
    </source>
</evidence>
<keyword evidence="1" id="KW-0472">Membrane</keyword>
<feature type="transmembrane region" description="Helical" evidence="1">
    <location>
        <begin position="44"/>
        <end position="72"/>
    </location>
</feature>
<evidence type="ECO:0000313" key="2">
    <source>
        <dbReference type="EnsemblProtists" id="Phyra42770"/>
    </source>
</evidence>
<dbReference type="EMBL" id="DS567559">
    <property type="status" value="NOT_ANNOTATED_CDS"/>
    <property type="molecule type" value="Genomic_DNA"/>
</dbReference>
<keyword evidence="1" id="KW-0812">Transmembrane</keyword>
<accession>H3G5Q2</accession>
<keyword evidence="1" id="KW-1133">Transmembrane helix</keyword>
<name>H3G5Q2_PHYRM</name>
<evidence type="ECO:0000313" key="3">
    <source>
        <dbReference type="Proteomes" id="UP000005238"/>
    </source>
</evidence>
<dbReference type="HOGENOM" id="CLU_2257168_0_0_1"/>